<dbReference type="Pfam" id="PF07027">
    <property type="entry name" value="DUF1318"/>
    <property type="match status" value="1"/>
</dbReference>
<dbReference type="KEGG" id="otr:OTERR_15230"/>
<evidence type="ECO:0000313" key="2">
    <source>
        <dbReference type="Proteomes" id="UP000323671"/>
    </source>
</evidence>
<proteinExistence type="predicted"/>
<evidence type="ECO:0000313" key="1">
    <source>
        <dbReference type="EMBL" id="QEL64999.1"/>
    </source>
</evidence>
<reference evidence="1 2" key="1">
    <citation type="submission" date="2017-07" db="EMBL/GenBank/DDBJ databases">
        <title>Complete genome sequence of Oryzomicrobium terrae TPP412.</title>
        <authorList>
            <person name="Chiu L.-W."/>
            <person name="Lo K.-J."/>
            <person name="Tsai Y.-M."/>
            <person name="Lin S.-S."/>
            <person name="Kuo C.-H."/>
            <person name="Liu C.-T."/>
        </authorList>
    </citation>
    <scope>NUCLEOTIDE SEQUENCE [LARGE SCALE GENOMIC DNA]</scope>
    <source>
        <strain evidence="1 2">TPP412</strain>
    </source>
</reference>
<name>A0A5C1E8Q2_9RHOO</name>
<dbReference type="AlphaFoldDB" id="A0A5C1E8Q2"/>
<organism evidence="1 2">
    <name type="scientific">Oryzomicrobium terrae</name>
    <dbReference type="NCBI Taxonomy" id="1735038"/>
    <lineage>
        <taxon>Bacteria</taxon>
        <taxon>Pseudomonadati</taxon>
        <taxon>Pseudomonadota</taxon>
        <taxon>Betaproteobacteria</taxon>
        <taxon>Rhodocyclales</taxon>
        <taxon>Rhodocyclaceae</taxon>
        <taxon>Oryzomicrobium</taxon>
    </lineage>
</organism>
<dbReference type="RefSeq" id="WP_149425369.1">
    <property type="nucleotide sequence ID" value="NZ_CP022579.1"/>
</dbReference>
<accession>A0A5C1E8Q2</accession>
<keyword evidence="2" id="KW-1185">Reference proteome</keyword>
<gene>
    <name evidence="1" type="ORF">OTERR_15230</name>
</gene>
<dbReference type="EMBL" id="CP022579">
    <property type="protein sequence ID" value="QEL64999.1"/>
    <property type="molecule type" value="Genomic_DNA"/>
</dbReference>
<sequence>MTSLPLMGWIRRAPWRALGVLLGLVVLSACTSVGLYTGAAGTQEEARAVVRVVYGQGGDSEVDRLPYEGGDLSRVVRCLRDRYPRLQAWYVQGVIGNTLGGFVAIRDDDRRQEVRDLVRQENRDRAQLYTHSSGEVGHGTDDLQSWLPYEQESFGAEWVKQSPSGWWYMDRARLWHKKQTPADVPPVRESQPINSRFVW</sequence>
<dbReference type="Proteomes" id="UP000323671">
    <property type="component" value="Chromosome"/>
</dbReference>
<protein>
    <submittedName>
        <fullName evidence="1">Uncharacterized protein</fullName>
    </submittedName>
</protein>
<dbReference type="InterPro" id="IPR008309">
    <property type="entry name" value="YdbL"/>
</dbReference>